<dbReference type="Gene3D" id="3.30.450.180">
    <property type="match status" value="1"/>
</dbReference>
<evidence type="ECO:0000313" key="3">
    <source>
        <dbReference type="Proteomes" id="UP000295680"/>
    </source>
</evidence>
<accession>A0A4R2J8H8</accession>
<dbReference type="InterPro" id="IPR001387">
    <property type="entry name" value="Cro/C1-type_HTH"/>
</dbReference>
<keyword evidence="3" id="KW-1185">Reference proteome</keyword>
<dbReference type="AlphaFoldDB" id="A0A4R2J8H8"/>
<dbReference type="InterPro" id="IPR041413">
    <property type="entry name" value="MLTR_LBD"/>
</dbReference>
<dbReference type="Pfam" id="PF13560">
    <property type="entry name" value="HTH_31"/>
    <property type="match status" value="1"/>
</dbReference>
<dbReference type="Gene3D" id="1.10.260.40">
    <property type="entry name" value="lambda repressor-like DNA-binding domains"/>
    <property type="match status" value="1"/>
</dbReference>
<name>A0A4R2J8H8_9PSEU</name>
<dbReference type="Pfam" id="PF17765">
    <property type="entry name" value="MLTR_LBD"/>
    <property type="match status" value="1"/>
</dbReference>
<sequence>MANQLGDYLKARRAGVKPEDVDLPPGGTRRVPGLRREEVAAMAGLSVDYYTRLEQGREQHPSPSVLNSLARVLRLGPDAQRYLFAIATQGPPVPPVRRQLSPNLLRLVNDWTDHPALITDPCHNIVVANHLGRAIYGGHQHSDNLARLVFLDPAGRTFYRNWNNVAGTIVASIRAAASNPAVNAELMALVGELTVRSEEFSKRWAKAEVLEKTSGQSFLRHPIVGDLDLTYETFKPNGAPDLQLKIYRAEKGSEMSEKLTMLGSLTAAQPDEPAALPDERTVR</sequence>
<feature type="domain" description="HTH cro/C1-type" evidence="1">
    <location>
        <begin position="33"/>
        <end position="80"/>
    </location>
</feature>
<evidence type="ECO:0000313" key="2">
    <source>
        <dbReference type="EMBL" id="TCO54924.1"/>
    </source>
</evidence>
<comment type="caution">
    <text evidence="2">The sequence shown here is derived from an EMBL/GenBank/DDBJ whole genome shotgun (WGS) entry which is preliminary data.</text>
</comment>
<evidence type="ECO:0000259" key="1">
    <source>
        <dbReference type="PROSITE" id="PS50943"/>
    </source>
</evidence>
<organism evidence="2 3">
    <name type="scientific">Actinocrispum wychmicini</name>
    <dbReference type="NCBI Taxonomy" id="1213861"/>
    <lineage>
        <taxon>Bacteria</taxon>
        <taxon>Bacillati</taxon>
        <taxon>Actinomycetota</taxon>
        <taxon>Actinomycetes</taxon>
        <taxon>Pseudonocardiales</taxon>
        <taxon>Pseudonocardiaceae</taxon>
        <taxon>Actinocrispum</taxon>
    </lineage>
</organism>
<dbReference type="Proteomes" id="UP000295680">
    <property type="component" value="Unassembled WGS sequence"/>
</dbReference>
<dbReference type="SMART" id="SM00530">
    <property type="entry name" value="HTH_XRE"/>
    <property type="match status" value="1"/>
</dbReference>
<gene>
    <name evidence="2" type="ORF">EV192_108212</name>
</gene>
<dbReference type="InterPro" id="IPR010982">
    <property type="entry name" value="Lambda_DNA-bd_dom_sf"/>
</dbReference>
<dbReference type="PANTHER" id="PTHR35010:SF2">
    <property type="entry name" value="BLL4672 PROTEIN"/>
    <property type="match status" value="1"/>
</dbReference>
<dbReference type="GO" id="GO:0003677">
    <property type="term" value="F:DNA binding"/>
    <property type="evidence" value="ECO:0007669"/>
    <property type="project" value="InterPro"/>
</dbReference>
<dbReference type="EMBL" id="SLWS01000008">
    <property type="protein sequence ID" value="TCO54924.1"/>
    <property type="molecule type" value="Genomic_DNA"/>
</dbReference>
<protein>
    <submittedName>
        <fullName evidence="2">Helix-turn-helix protein</fullName>
    </submittedName>
</protein>
<dbReference type="CDD" id="cd00093">
    <property type="entry name" value="HTH_XRE"/>
    <property type="match status" value="1"/>
</dbReference>
<dbReference type="SUPFAM" id="SSF47413">
    <property type="entry name" value="lambda repressor-like DNA-binding domains"/>
    <property type="match status" value="1"/>
</dbReference>
<proteinExistence type="predicted"/>
<dbReference type="PANTHER" id="PTHR35010">
    <property type="entry name" value="BLL4672 PROTEIN-RELATED"/>
    <property type="match status" value="1"/>
</dbReference>
<dbReference type="OrthoDB" id="4790304at2"/>
<dbReference type="RefSeq" id="WP_132122709.1">
    <property type="nucleotide sequence ID" value="NZ_SLWS01000008.1"/>
</dbReference>
<reference evidence="2 3" key="1">
    <citation type="submission" date="2019-03" db="EMBL/GenBank/DDBJ databases">
        <title>Genomic Encyclopedia of Type Strains, Phase IV (KMG-IV): sequencing the most valuable type-strain genomes for metagenomic binning, comparative biology and taxonomic classification.</title>
        <authorList>
            <person name="Goeker M."/>
        </authorList>
    </citation>
    <scope>NUCLEOTIDE SEQUENCE [LARGE SCALE GENOMIC DNA]</scope>
    <source>
        <strain evidence="2 3">DSM 45934</strain>
    </source>
</reference>
<dbReference type="PROSITE" id="PS50943">
    <property type="entry name" value="HTH_CROC1"/>
    <property type="match status" value="1"/>
</dbReference>